<evidence type="ECO:0000256" key="1">
    <source>
        <dbReference type="ARBA" id="ARBA00004141"/>
    </source>
</evidence>
<dbReference type="AlphaFoldDB" id="A0AAD2FDY9"/>
<gene>
    <name evidence="9" type="ORF">CYCCA115_LOCUS2470</name>
</gene>
<feature type="transmembrane region" description="Helical" evidence="6">
    <location>
        <begin position="148"/>
        <end position="166"/>
    </location>
</feature>
<organism evidence="9 10">
    <name type="scientific">Cylindrotheca closterium</name>
    <dbReference type="NCBI Taxonomy" id="2856"/>
    <lineage>
        <taxon>Eukaryota</taxon>
        <taxon>Sar</taxon>
        <taxon>Stramenopiles</taxon>
        <taxon>Ochrophyta</taxon>
        <taxon>Bacillariophyta</taxon>
        <taxon>Bacillariophyceae</taxon>
        <taxon>Bacillariophycidae</taxon>
        <taxon>Bacillariales</taxon>
        <taxon>Bacillariaceae</taxon>
        <taxon>Cylindrotheca</taxon>
    </lineage>
</organism>
<evidence type="ECO:0000256" key="3">
    <source>
        <dbReference type="ARBA" id="ARBA00022692"/>
    </source>
</evidence>
<feature type="transmembrane region" description="Helical" evidence="6">
    <location>
        <begin position="284"/>
        <end position="304"/>
    </location>
</feature>
<proteinExistence type="inferred from homology"/>
<comment type="caution">
    <text evidence="9">The sequence shown here is derived from an EMBL/GenBank/DDBJ whole genome shotgun (WGS) entry which is preliminary data.</text>
</comment>
<dbReference type="Proteomes" id="UP001295423">
    <property type="component" value="Unassembled WGS sequence"/>
</dbReference>
<evidence type="ECO:0000256" key="7">
    <source>
        <dbReference type="SAM" id="MobiDB-lite"/>
    </source>
</evidence>
<sequence>MMNASSNDDGFGENPFRTSTNDFYDINPSPVVQPQLHQSPQQQFLQQGTAFMQAAEPQSSFPPTSGLTGVMKPQQEQISSMEPQVSRGCWGTIMMLIDLNTYKAYFDVDAEDIVARIRAVCLDFYKPEHFRNNVLGARQTNGLKGPDLYGPFWVTMTLIFLVGVTSNMHAYLHRSDVEVFEYDINHLMHAASVFSAFSFLLPAVFWVTCKCMNMEALSLVEWECLFGYSLVPFVPAVMLCVIPFTIFSWIFPLGATIVSCSLVVRNVSAPMLSTDAGRAKAPPLILAILASYLIFFFVIKFTFYTHRK</sequence>
<protein>
    <recommendedName>
        <fullName evidence="6">Protein YIPF</fullName>
    </recommendedName>
</protein>
<dbReference type="PANTHER" id="PTHR12822:SF2">
    <property type="entry name" value="PROTEIN YIPF"/>
    <property type="match status" value="1"/>
</dbReference>
<dbReference type="InterPro" id="IPR006977">
    <property type="entry name" value="Yip1_dom"/>
</dbReference>
<feature type="region of interest" description="Disordered" evidence="7">
    <location>
        <begin position="1"/>
        <end position="78"/>
    </location>
</feature>
<evidence type="ECO:0000256" key="5">
    <source>
        <dbReference type="ARBA" id="ARBA00023136"/>
    </source>
</evidence>
<dbReference type="InterPro" id="IPR039765">
    <property type="entry name" value="Yip5/YIPF1/YIPF2"/>
</dbReference>
<dbReference type="GO" id="GO:0031267">
    <property type="term" value="F:small GTPase binding"/>
    <property type="evidence" value="ECO:0007669"/>
    <property type="project" value="InterPro"/>
</dbReference>
<keyword evidence="4 6" id="KW-1133">Transmembrane helix</keyword>
<evidence type="ECO:0000313" key="9">
    <source>
        <dbReference type="EMBL" id="CAJ1931620.1"/>
    </source>
</evidence>
<feature type="compositionally biased region" description="Polar residues" evidence="7">
    <location>
        <begin position="56"/>
        <end position="67"/>
    </location>
</feature>
<comment type="subcellular location">
    <subcellularLocation>
        <location evidence="6">Golgi apparatus membrane</location>
        <topology evidence="6">Multi-pass membrane protein</topology>
    </subcellularLocation>
    <subcellularLocation>
        <location evidence="1">Membrane</location>
        <topology evidence="1">Multi-pass membrane protein</topology>
    </subcellularLocation>
</comment>
<evidence type="ECO:0000256" key="2">
    <source>
        <dbReference type="ARBA" id="ARBA00010596"/>
    </source>
</evidence>
<feature type="compositionally biased region" description="Low complexity" evidence="7">
    <location>
        <begin position="28"/>
        <end position="47"/>
    </location>
</feature>
<dbReference type="GO" id="GO:0016192">
    <property type="term" value="P:vesicle-mediated transport"/>
    <property type="evidence" value="ECO:0007669"/>
    <property type="project" value="InterPro"/>
</dbReference>
<evidence type="ECO:0000259" key="8">
    <source>
        <dbReference type="Pfam" id="PF04893"/>
    </source>
</evidence>
<dbReference type="GO" id="GO:0000139">
    <property type="term" value="C:Golgi membrane"/>
    <property type="evidence" value="ECO:0007669"/>
    <property type="project" value="UniProtKB-SubCell"/>
</dbReference>
<evidence type="ECO:0000256" key="6">
    <source>
        <dbReference type="RuleBase" id="RU361264"/>
    </source>
</evidence>
<keyword evidence="5 6" id="KW-0472">Membrane</keyword>
<dbReference type="PANTHER" id="PTHR12822">
    <property type="entry name" value="PROTEIN YIPF"/>
    <property type="match status" value="1"/>
</dbReference>
<dbReference type="Pfam" id="PF04893">
    <property type="entry name" value="Yip1"/>
    <property type="match status" value="1"/>
</dbReference>
<keyword evidence="10" id="KW-1185">Reference proteome</keyword>
<reference evidence="9" key="1">
    <citation type="submission" date="2023-08" db="EMBL/GenBank/DDBJ databases">
        <authorList>
            <person name="Audoor S."/>
            <person name="Bilcke G."/>
        </authorList>
    </citation>
    <scope>NUCLEOTIDE SEQUENCE</scope>
</reference>
<evidence type="ECO:0000256" key="4">
    <source>
        <dbReference type="ARBA" id="ARBA00022989"/>
    </source>
</evidence>
<keyword evidence="3 6" id="KW-0812">Transmembrane</keyword>
<name>A0AAD2FDY9_9STRA</name>
<comment type="caution">
    <text evidence="6">Lacks conserved residue(s) required for the propagation of feature annotation.</text>
</comment>
<comment type="similarity">
    <text evidence="2 6">Belongs to the YIP1 family.</text>
</comment>
<feature type="domain" description="Yip1" evidence="8">
    <location>
        <begin position="145"/>
        <end position="296"/>
    </location>
</feature>
<dbReference type="EMBL" id="CAKOGP040000167">
    <property type="protein sequence ID" value="CAJ1931620.1"/>
    <property type="molecule type" value="Genomic_DNA"/>
</dbReference>
<accession>A0AAD2FDY9</accession>
<feature type="transmembrane region" description="Helical" evidence="6">
    <location>
        <begin position="186"/>
        <end position="207"/>
    </location>
</feature>
<evidence type="ECO:0000313" key="10">
    <source>
        <dbReference type="Proteomes" id="UP001295423"/>
    </source>
</evidence>